<evidence type="ECO:0000313" key="2">
    <source>
        <dbReference type="EMBL" id="ELU15039.1"/>
    </source>
</evidence>
<dbReference type="EMBL" id="AMQN01004638">
    <property type="status" value="NOT_ANNOTATED_CDS"/>
    <property type="molecule type" value="Genomic_DNA"/>
</dbReference>
<evidence type="ECO:0000313" key="3">
    <source>
        <dbReference type="EnsemblMetazoa" id="CapteP221017"/>
    </source>
</evidence>
<feature type="compositionally biased region" description="Basic residues" evidence="1">
    <location>
        <begin position="111"/>
        <end position="140"/>
    </location>
</feature>
<feature type="compositionally biased region" description="Pro residues" evidence="1">
    <location>
        <begin position="66"/>
        <end position="75"/>
    </location>
</feature>
<gene>
    <name evidence="2" type="ORF">CAPTEDRAFT_221017</name>
</gene>
<sequence length="210" mass="24158">MQSREKRYTDYQERASAFCTGLCMYEQRQSYSVCFDLCNWYAFRVRPNSPVARKIAIMRARQHSHPPTPTAPAPTTPNSDRKTALKGNYQQLLRIGIPANQVAKPTASSKSKNKNGRRKQKQFRRLRVKAKPKTAARKIQRTKNQNGNVKDEAYADILKRSVNPDWKTESTVDFLRISVSDAIFDDQLMSVAELEKAVTLHKKWKLITLN</sequence>
<keyword evidence="4" id="KW-1185">Reference proteome</keyword>
<dbReference type="EMBL" id="AMQN01004639">
    <property type="status" value="NOT_ANNOTATED_CDS"/>
    <property type="molecule type" value="Genomic_DNA"/>
</dbReference>
<organism evidence="2">
    <name type="scientific">Capitella teleta</name>
    <name type="common">Polychaete worm</name>
    <dbReference type="NCBI Taxonomy" id="283909"/>
    <lineage>
        <taxon>Eukaryota</taxon>
        <taxon>Metazoa</taxon>
        <taxon>Spiralia</taxon>
        <taxon>Lophotrochozoa</taxon>
        <taxon>Annelida</taxon>
        <taxon>Polychaeta</taxon>
        <taxon>Sedentaria</taxon>
        <taxon>Scolecida</taxon>
        <taxon>Capitellidae</taxon>
        <taxon>Capitella</taxon>
    </lineage>
</organism>
<dbReference type="EnsemblMetazoa" id="CapteT221017">
    <property type="protein sequence ID" value="CapteP221017"/>
    <property type="gene ID" value="CapteG221017"/>
</dbReference>
<evidence type="ECO:0000256" key="1">
    <source>
        <dbReference type="SAM" id="MobiDB-lite"/>
    </source>
</evidence>
<protein>
    <submittedName>
        <fullName evidence="2 3">Uncharacterized protein</fullName>
    </submittedName>
</protein>
<proteinExistence type="predicted"/>
<dbReference type="HOGENOM" id="CLU_1311152_0_0_1"/>
<reference evidence="2 4" key="2">
    <citation type="journal article" date="2013" name="Nature">
        <title>Insights into bilaterian evolution from three spiralian genomes.</title>
        <authorList>
            <person name="Simakov O."/>
            <person name="Marletaz F."/>
            <person name="Cho S.J."/>
            <person name="Edsinger-Gonzales E."/>
            <person name="Havlak P."/>
            <person name="Hellsten U."/>
            <person name="Kuo D.H."/>
            <person name="Larsson T."/>
            <person name="Lv J."/>
            <person name="Arendt D."/>
            <person name="Savage R."/>
            <person name="Osoegawa K."/>
            <person name="de Jong P."/>
            <person name="Grimwood J."/>
            <person name="Chapman J.A."/>
            <person name="Shapiro H."/>
            <person name="Aerts A."/>
            <person name="Otillar R.P."/>
            <person name="Terry A.Y."/>
            <person name="Boore J.L."/>
            <person name="Grigoriev I.V."/>
            <person name="Lindberg D.R."/>
            <person name="Seaver E.C."/>
            <person name="Weisblat D.A."/>
            <person name="Putnam N.H."/>
            <person name="Rokhsar D.S."/>
        </authorList>
    </citation>
    <scope>NUCLEOTIDE SEQUENCE</scope>
    <source>
        <strain evidence="2 4">I ESC-2004</strain>
    </source>
</reference>
<reference evidence="3" key="3">
    <citation type="submission" date="2015-06" db="UniProtKB">
        <authorList>
            <consortium name="EnsemblMetazoa"/>
        </authorList>
    </citation>
    <scope>IDENTIFICATION</scope>
</reference>
<evidence type="ECO:0000313" key="4">
    <source>
        <dbReference type="Proteomes" id="UP000014760"/>
    </source>
</evidence>
<reference evidence="4" key="1">
    <citation type="submission" date="2012-12" db="EMBL/GenBank/DDBJ databases">
        <authorList>
            <person name="Hellsten U."/>
            <person name="Grimwood J."/>
            <person name="Chapman J.A."/>
            <person name="Shapiro H."/>
            <person name="Aerts A."/>
            <person name="Otillar R.P."/>
            <person name="Terry A.Y."/>
            <person name="Boore J.L."/>
            <person name="Simakov O."/>
            <person name="Marletaz F."/>
            <person name="Cho S.-J."/>
            <person name="Edsinger-Gonzales E."/>
            <person name="Havlak P."/>
            <person name="Kuo D.-H."/>
            <person name="Larsson T."/>
            <person name="Lv J."/>
            <person name="Arendt D."/>
            <person name="Savage R."/>
            <person name="Osoegawa K."/>
            <person name="de Jong P."/>
            <person name="Lindberg D.R."/>
            <person name="Seaver E.C."/>
            <person name="Weisblat D.A."/>
            <person name="Putnam N.H."/>
            <person name="Grigoriev I.V."/>
            <person name="Rokhsar D.S."/>
        </authorList>
    </citation>
    <scope>NUCLEOTIDE SEQUENCE</scope>
    <source>
        <strain evidence="4">I ESC-2004</strain>
    </source>
</reference>
<dbReference type="EMBL" id="KB294061">
    <property type="protein sequence ID" value="ELU15039.1"/>
    <property type="molecule type" value="Genomic_DNA"/>
</dbReference>
<feature type="region of interest" description="Disordered" evidence="1">
    <location>
        <begin position="61"/>
        <end position="83"/>
    </location>
</feature>
<feature type="region of interest" description="Disordered" evidence="1">
    <location>
        <begin position="100"/>
        <end position="140"/>
    </location>
</feature>
<accession>R7V8Y7</accession>
<dbReference type="Proteomes" id="UP000014760">
    <property type="component" value="Unassembled WGS sequence"/>
</dbReference>
<dbReference type="AlphaFoldDB" id="R7V8Y7"/>
<name>R7V8Y7_CAPTE</name>